<organism evidence="1 2">
    <name type="scientific">Burkholderia territorii</name>
    <dbReference type="NCBI Taxonomy" id="1503055"/>
    <lineage>
        <taxon>Bacteria</taxon>
        <taxon>Pseudomonadati</taxon>
        <taxon>Pseudomonadota</taxon>
        <taxon>Betaproteobacteria</taxon>
        <taxon>Burkholderiales</taxon>
        <taxon>Burkholderiaceae</taxon>
        <taxon>Burkholderia</taxon>
        <taxon>Burkholderia cepacia complex</taxon>
    </lineage>
</organism>
<name>A0A106E8G0_9BURK</name>
<dbReference type="Proteomes" id="UP000062317">
    <property type="component" value="Unassembled WGS sequence"/>
</dbReference>
<evidence type="ECO:0000313" key="1">
    <source>
        <dbReference type="EMBL" id="KVV51803.1"/>
    </source>
</evidence>
<protein>
    <submittedName>
        <fullName evidence="1">Uncharacterized protein</fullName>
    </submittedName>
</protein>
<comment type="caution">
    <text evidence="1">The sequence shown here is derived from an EMBL/GenBank/DDBJ whole genome shotgun (WGS) entry which is preliminary data.</text>
</comment>
<accession>A0A106E8G0</accession>
<gene>
    <name evidence="1" type="ORF">WT27_31605</name>
</gene>
<evidence type="ECO:0000313" key="2">
    <source>
        <dbReference type="Proteomes" id="UP000062317"/>
    </source>
</evidence>
<sequence>MEWVFGNHFFDIPWLVRIRQHEAPVLFMQRTRSKNISRLSVFDEPCLVSIEMRLDLFNGTDVAEFDGE</sequence>
<reference evidence="1 2" key="1">
    <citation type="submission" date="2015-11" db="EMBL/GenBank/DDBJ databases">
        <title>Expanding the genomic diversity of Burkholderia species for the development of highly accurate diagnostics.</title>
        <authorList>
            <person name="Sahl J."/>
            <person name="Keim P."/>
            <person name="Wagner D."/>
        </authorList>
    </citation>
    <scope>NUCLEOTIDE SEQUENCE [LARGE SCALE GENOMIC DNA]</scope>
    <source>
        <strain evidence="1 2">MSMB1301WGS</strain>
    </source>
</reference>
<keyword evidence="2" id="KW-1185">Reference proteome</keyword>
<proteinExistence type="predicted"/>
<dbReference type="AlphaFoldDB" id="A0A106E8G0"/>
<dbReference type="EMBL" id="LPEQ01000048">
    <property type="protein sequence ID" value="KVV51803.1"/>
    <property type="molecule type" value="Genomic_DNA"/>
</dbReference>